<feature type="transmembrane region" description="Helical" evidence="8">
    <location>
        <begin position="51"/>
        <end position="70"/>
    </location>
</feature>
<feature type="transmembrane region" description="Helical" evidence="8">
    <location>
        <begin position="7"/>
        <end position="31"/>
    </location>
</feature>
<feature type="transmembrane region" description="Helical" evidence="8">
    <location>
        <begin position="146"/>
        <end position="166"/>
    </location>
</feature>
<proteinExistence type="inferred from homology"/>
<keyword evidence="6 8" id="KW-0472">Membrane</keyword>
<keyword evidence="11" id="KW-1185">Reference proteome</keyword>
<accession>A0A137PDK6</accession>
<evidence type="ECO:0000256" key="2">
    <source>
        <dbReference type="ARBA" id="ARBA00010992"/>
    </source>
</evidence>
<feature type="transmembrane region" description="Helical" evidence="8">
    <location>
        <begin position="259"/>
        <end position="281"/>
    </location>
</feature>
<dbReference type="OrthoDB" id="4142200at2759"/>
<comment type="similarity">
    <text evidence="2 7">Belongs to the major facilitator superfamily. Sugar transporter (TC 2.A.1.1) family.</text>
</comment>
<dbReference type="InterPro" id="IPR005829">
    <property type="entry name" value="Sugar_transporter_CS"/>
</dbReference>
<name>A0A137PDK6_CONC2</name>
<evidence type="ECO:0000256" key="3">
    <source>
        <dbReference type="ARBA" id="ARBA00022448"/>
    </source>
</evidence>
<dbReference type="CDD" id="cd17356">
    <property type="entry name" value="MFS_HXT"/>
    <property type="match status" value="1"/>
</dbReference>
<dbReference type="InterPro" id="IPR020846">
    <property type="entry name" value="MFS_dom"/>
</dbReference>
<feature type="transmembrane region" description="Helical" evidence="8">
    <location>
        <begin position="407"/>
        <end position="429"/>
    </location>
</feature>
<feature type="transmembrane region" description="Helical" evidence="8">
    <location>
        <begin position="105"/>
        <end position="126"/>
    </location>
</feature>
<dbReference type="PANTHER" id="PTHR48022:SF2">
    <property type="entry name" value="PLASTIDIC GLUCOSE TRANSPORTER 4"/>
    <property type="match status" value="1"/>
</dbReference>
<dbReference type="FunFam" id="1.20.1250.20:FF:000026">
    <property type="entry name" value="MFS quinate transporter QutD"/>
    <property type="match status" value="1"/>
</dbReference>
<dbReference type="InterPro" id="IPR036259">
    <property type="entry name" value="MFS_trans_sf"/>
</dbReference>
<reference evidence="10 11" key="1">
    <citation type="journal article" date="2015" name="Genome Biol. Evol.">
        <title>Phylogenomic analyses indicate that early fungi evolved digesting cell walls of algal ancestors of land plants.</title>
        <authorList>
            <person name="Chang Y."/>
            <person name="Wang S."/>
            <person name="Sekimoto S."/>
            <person name="Aerts A.L."/>
            <person name="Choi C."/>
            <person name="Clum A."/>
            <person name="LaButti K.M."/>
            <person name="Lindquist E.A."/>
            <person name="Yee Ngan C."/>
            <person name="Ohm R.A."/>
            <person name="Salamov A.A."/>
            <person name="Grigoriev I.V."/>
            <person name="Spatafora J.W."/>
            <person name="Berbee M.L."/>
        </authorList>
    </citation>
    <scope>NUCLEOTIDE SEQUENCE [LARGE SCALE GENOMIC DNA]</scope>
    <source>
        <strain evidence="10 11">NRRL 28638</strain>
    </source>
</reference>
<protein>
    <submittedName>
        <fullName evidence="10">Sugar transporter</fullName>
    </submittedName>
</protein>
<feature type="domain" description="Major facilitator superfamily (MFS) profile" evidence="9">
    <location>
        <begin position="9"/>
        <end position="460"/>
    </location>
</feature>
<dbReference type="InterPro" id="IPR050360">
    <property type="entry name" value="MFS_Sugar_Transporters"/>
</dbReference>
<sequence>MGKFYVYTCAAFAAIGGILFGYDIGVISGVLDSPAFNQIFGQEGKISDVTAGVIVSILTIGCFLGSLISGWSADYLGRKQSITLGSLVFILGAGLQTGANNIGTLYAGRFIAGLAIGVLSTVVPMYQSEIAPNELRGRLVSLQQWAITWGILISFLINYGCAFGSGDPMWRLPLGLQIIPAFILGVGSLSMPNSPRWLLEKGFEDKAYLTLAKLRDDGTMDSSKAIEEFNLIQQTINEERRVQVSSYKSLFGRRYRRRVLLGILIQAFQQLTGINSIMYYAPKIFDQAGLHGQQAKLLATAINGIVNVVATIPAILFVDKWGRRQTLISGAFIMGASMMIIGILMGVYSTKTYDDQGVVQVSMFNNGASYAVIVFIYVFVAGFAFSWGPVAWIYNSEIFPLTIRSKAISIATASNWLCNYIIGQVSPILINRITFGIYIIFAAFCLIMLVSVYFFFPETKGFSLEEIESVFNNKVSRKFTLSSRNNNTYQEMK</sequence>
<evidence type="ECO:0000256" key="8">
    <source>
        <dbReference type="SAM" id="Phobius"/>
    </source>
</evidence>
<dbReference type="OMA" id="HEMISHT"/>
<dbReference type="Proteomes" id="UP000070444">
    <property type="component" value="Unassembled WGS sequence"/>
</dbReference>
<gene>
    <name evidence="10" type="ORF">CONCODRAFT_75103</name>
</gene>
<dbReference type="Gene3D" id="1.20.1250.20">
    <property type="entry name" value="MFS general substrate transporter like domains"/>
    <property type="match status" value="1"/>
</dbReference>
<keyword evidence="3 7" id="KW-0813">Transport</keyword>
<dbReference type="PANTHER" id="PTHR48022">
    <property type="entry name" value="PLASTIDIC GLUCOSE TRANSPORTER 4"/>
    <property type="match status" value="1"/>
</dbReference>
<dbReference type="PROSITE" id="PS50850">
    <property type="entry name" value="MFS"/>
    <property type="match status" value="1"/>
</dbReference>
<evidence type="ECO:0000313" key="11">
    <source>
        <dbReference type="Proteomes" id="UP000070444"/>
    </source>
</evidence>
<dbReference type="PROSITE" id="PS00217">
    <property type="entry name" value="SUGAR_TRANSPORT_2"/>
    <property type="match status" value="1"/>
</dbReference>
<organism evidence="10 11">
    <name type="scientific">Conidiobolus coronatus (strain ATCC 28846 / CBS 209.66 / NRRL 28638)</name>
    <name type="common">Delacroixia coronata</name>
    <dbReference type="NCBI Taxonomy" id="796925"/>
    <lineage>
        <taxon>Eukaryota</taxon>
        <taxon>Fungi</taxon>
        <taxon>Fungi incertae sedis</taxon>
        <taxon>Zoopagomycota</taxon>
        <taxon>Entomophthoromycotina</taxon>
        <taxon>Entomophthoromycetes</taxon>
        <taxon>Entomophthorales</taxon>
        <taxon>Ancylistaceae</taxon>
        <taxon>Conidiobolus</taxon>
    </lineage>
</organism>
<evidence type="ECO:0000256" key="1">
    <source>
        <dbReference type="ARBA" id="ARBA00004141"/>
    </source>
</evidence>
<evidence type="ECO:0000313" key="10">
    <source>
        <dbReference type="EMBL" id="KXN73086.1"/>
    </source>
</evidence>
<feature type="transmembrane region" description="Helical" evidence="8">
    <location>
        <begin position="368"/>
        <end position="395"/>
    </location>
</feature>
<dbReference type="PRINTS" id="PR00171">
    <property type="entry name" value="SUGRTRNSPORT"/>
</dbReference>
<evidence type="ECO:0000256" key="5">
    <source>
        <dbReference type="ARBA" id="ARBA00022989"/>
    </source>
</evidence>
<feature type="transmembrane region" description="Helical" evidence="8">
    <location>
        <begin position="435"/>
        <end position="456"/>
    </location>
</feature>
<dbReference type="GO" id="GO:0016020">
    <property type="term" value="C:membrane"/>
    <property type="evidence" value="ECO:0007669"/>
    <property type="project" value="UniProtKB-SubCell"/>
</dbReference>
<feature type="transmembrane region" description="Helical" evidence="8">
    <location>
        <begin position="330"/>
        <end position="348"/>
    </location>
</feature>
<evidence type="ECO:0000256" key="4">
    <source>
        <dbReference type="ARBA" id="ARBA00022692"/>
    </source>
</evidence>
<comment type="subcellular location">
    <subcellularLocation>
        <location evidence="1">Membrane</location>
        <topology evidence="1">Multi-pass membrane protein</topology>
    </subcellularLocation>
</comment>
<evidence type="ECO:0000259" key="9">
    <source>
        <dbReference type="PROSITE" id="PS50850"/>
    </source>
</evidence>
<dbReference type="InterPro" id="IPR003663">
    <property type="entry name" value="Sugar/inositol_transpt"/>
</dbReference>
<dbReference type="InterPro" id="IPR005828">
    <property type="entry name" value="MFS_sugar_transport-like"/>
</dbReference>
<dbReference type="NCBIfam" id="TIGR00879">
    <property type="entry name" value="SP"/>
    <property type="match status" value="1"/>
</dbReference>
<dbReference type="Pfam" id="PF00083">
    <property type="entry name" value="Sugar_tr"/>
    <property type="match status" value="1"/>
</dbReference>
<dbReference type="AlphaFoldDB" id="A0A137PDK6"/>
<dbReference type="STRING" id="796925.A0A137PDK6"/>
<dbReference type="SUPFAM" id="SSF103473">
    <property type="entry name" value="MFS general substrate transporter"/>
    <property type="match status" value="1"/>
</dbReference>
<keyword evidence="5 8" id="KW-1133">Transmembrane helix</keyword>
<dbReference type="GO" id="GO:0005351">
    <property type="term" value="F:carbohydrate:proton symporter activity"/>
    <property type="evidence" value="ECO:0007669"/>
    <property type="project" value="TreeGrafter"/>
</dbReference>
<evidence type="ECO:0000256" key="7">
    <source>
        <dbReference type="RuleBase" id="RU003346"/>
    </source>
</evidence>
<feature type="transmembrane region" description="Helical" evidence="8">
    <location>
        <begin position="301"/>
        <end position="318"/>
    </location>
</feature>
<evidence type="ECO:0000256" key="6">
    <source>
        <dbReference type="ARBA" id="ARBA00023136"/>
    </source>
</evidence>
<dbReference type="PROSITE" id="PS00216">
    <property type="entry name" value="SUGAR_TRANSPORT_1"/>
    <property type="match status" value="2"/>
</dbReference>
<keyword evidence="4 8" id="KW-0812">Transmembrane</keyword>
<keyword evidence="10" id="KW-0762">Sugar transport</keyword>
<dbReference type="EMBL" id="KQ964441">
    <property type="protein sequence ID" value="KXN73086.1"/>
    <property type="molecule type" value="Genomic_DNA"/>
</dbReference>